<dbReference type="Pfam" id="PF04266">
    <property type="entry name" value="ASCH"/>
    <property type="match status" value="1"/>
</dbReference>
<evidence type="ECO:0000313" key="3">
    <source>
        <dbReference type="Proteomes" id="UP000250169"/>
    </source>
</evidence>
<sequence>MKVLLSIKPEFANKIFEGTKRFEFRKSIFKKEVKTVVVYASSPLQQVIGEFEIEQILHLDLDTLWDITRSESGISESFFYKYFEDKERGYAIEIKNVKKYEEPQNLKETYNLFPPQSFAYL</sequence>
<organism evidence="2 3">
    <name type="scientific">Capnocytophaga ochracea</name>
    <dbReference type="NCBI Taxonomy" id="1018"/>
    <lineage>
        <taxon>Bacteria</taxon>
        <taxon>Pseudomonadati</taxon>
        <taxon>Bacteroidota</taxon>
        <taxon>Flavobacteriia</taxon>
        <taxon>Flavobacteriales</taxon>
        <taxon>Flavobacteriaceae</taxon>
        <taxon>Capnocytophaga</taxon>
    </lineage>
</organism>
<protein>
    <submittedName>
        <fullName evidence="2">50S ribosomal protein L22/uncharacterized domain fusion protein</fullName>
    </submittedName>
</protein>
<dbReference type="SMART" id="SM01022">
    <property type="entry name" value="ASCH"/>
    <property type="match status" value="1"/>
</dbReference>
<keyword evidence="2" id="KW-0689">Ribosomal protein</keyword>
<dbReference type="AlphaFoldDB" id="A0A2X2T1U6"/>
<dbReference type="RefSeq" id="WP_111972096.1">
    <property type="nucleotide sequence ID" value="NZ_CP110229.1"/>
</dbReference>
<dbReference type="EMBL" id="UAVS01000001">
    <property type="protein sequence ID" value="SQA93095.1"/>
    <property type="molecule type" value="Genomic_DNA"/>
</dbReference>
<dbReference type="Gene3D" id="2.30.130.30">
    <property type="entry name" value="Hypothetical protein"/>
    <property type="match status" value="1"/>
</dbReference>
<dbReference type="Proteomes" id="UP000250169">
    <property type="component" value="Unassembled WGS sequence"/>
</dbReference>
<dbReference type="InterPro" id="IPR015947">
    <property type="entry name" value="PUA-like_sf"/>
</dbReference>
<proteinExistence type="predicted"/>
<evidence type="ECO:0000313" key="2">
    <source>
        <dbReference type="EMBL" id="SQA93095.1"/>
    </source>
</evidence>
<feature type="domain" description="ASCH" evidence="1">
    <location>
        <begin position="5"/>
        <end position="98"/>
    </location>
</feature>
<reference evidence="2 3" key="1">
    <citation type="submission" date="2018-06" db="EMBL/GenBank/DDBJ databases">
        <authorList>
            <consortium name="Pathogen Informatics"/>
            <person name="Doyle S."/>
        </authorList>
    </citation>
    <scope>NUCLEOTIDE SEQUENCE [LARGE SCALE GENOMIC DNA]</scope>
    <source>
        <strain evidence="2 3">NCTC11545</strain>
    </source>
</reference>
<name>A0A2X2T1U6_CAPOC</name>
<accession>A0A2X2T1U6</accession>
<dbReference type="SUPFAM" id="SSF88697">
    <property type="entry name" value="PUA domain-like"/>
    <property type="match status" value="1"/>
</dbReference>
<keyword evidence="2" id="KW-0687">Ribonucleoprotein</keyword>
<dbReference type="InterPro" id="IPR007374">
    <property type="entry name" value="ASCH_domain"/>
</dbReference>
<gene>
    <name evidence="2" type="ORF">NCTC11545_00459</name>
</gene>
<evidence type="ECO:0000259" key="1">
    <source>
        <dbReference type="SMART" id="SM01022"/>
    </source>
</evidence>
<dbReference type="GO" id="GO:0005840">
    <property type="term" value="C:ribosome"/>
    <property type="evidence" value="ECO:0007669"/>
    <property type="project" value="UniProtKB-KW"/>
</dbReference>